<feature type="region of interest" description="Disordered" evidence="1">
    <location>
        <begin position="1"/>
        <end position="52"/>
    </location>
</feature>
<evidence type="ECO:0000313" key="3">
    <source>
        <dbReference type="Proteomes" id="UP000593567"/>
    </source>
</evidence>
<gene>
    <name evidence="2" type="ORF">EB796_007683</name>
</gene>
<sequence length="120" mass="14153">MAEVSPANINETSNSNTDESKLANDNADSNQLTNEIAVNNDDNSQDGDSEWKIMTAEEEERERSLDEEVEIKKQLIEKVLEEHETWRVEYHKKKERVTSRWKALQEKREHRKFIEEMMSS</sequence>
<proteinExistence type="predicted"/>
<feature type="compositionally biased region" description="Polar residues" evidence="1">
    <location>
        <begin position="26"/>
        <end position="42"/>
    </location>
</feature>
<dbReference type="AlphaFoldDB" id="A0A7J7K831"/>
<comment type="caution">
    <text evidence="2">The sequence shown here is derived from an EMBL/GenBank/DDBJ whole genome shotgun (WGS) entry which is preliminary data.</text>
</comment>
<evidence type="ECO:0000313" key="2">
    <source>
        <dbReference type="EMBL" id="KAF6034011.1"/>
    </source>
</evidence>
<accession>A0A7J7K831</accession>
<feature type="compositionally biased region" description="Polar residues" evidence="1">
    <location>
        <begin position="7"/>
        <end position="17"/>
    </location>
</feature>
<organism evidence="2 3">
    <name type="scientific">Bugula neritina</name>
    <name type="common">Brown bryozoan</name>
    <name type="synonym">Sertularia neritina</name>
    <dbReference type="NCBI Taxonomy" id="10212"/>
    <lineage>
        <taxon>Eukaryota</taxon>
        <taxon>Metazoa</taxon>
        <taxon>Spiralia</taxon>
        <taxon>Lophotrochozoa</taxon>
        <taxon>Bryozoa</taxon>
        <taxon>Gymnolaemata</taxon>
        <taxon>Cheilostomatida</taxon>
        <taxon>Flustrina</taxon>
        <taxon>Buguloidea</taxon>
        <taxon>Bugulidae</taxon>
        <taxon>Bugula</taxon>
    </lineage>
</organism>
<name>A0A7J7K831_BUGNE</name>
<dbReference type="Proteomes" id="UP000593567">
    <property type="component" value="Unassembled WGS sequence"/>
</dbReference>
<keyword evidence="3" id="KW-1185">Reference proteome</keyword>
<protein>
    <submittedName>
        <fullName evidence="2">Uncharacterized protein</fullName>
    </submittedName>
</protein>
<reference evidence="2" key="1">
    <citation type="submission" date="2020-06" db="EMBL/GenBank/DDBJ databases">
        <title>Draft genome of Bugula neritina, a colonial animal packing powerful symbionts and potential medicines.</title>
        <authorList>
            <person name="Rayko M."/>
        </authorList>
    </citation>
    <scope>NUCLEOTIDE SEQUENCE [LARGE SCALE GENOMIC DNA]</scope>
    <source>
        <strain evidence="2">Kwan_BN1</strain>
    </source>
</reference>
<evidence type="ECO:0000256" key="1">
    <source>
        <dbReference type="SAM" id="MobiDB-lite"/>
    </source>
</evidence>
<dbReference type="EMBL" id="VXIV02001179">
    <property type="protein sequence ID" value="KAF6034011.1"/>
    <property type="molecule type" value="Genomic_DNA"/>
</dbReference>